<evidence type="ECO:0000313" key="4">
    <source>
        <dbReference type="Proteomes" id="UP000249873"/>
    </source>
</evidence>
<dbReference type="GO" id="GO:0016757">
    <property type="term" value="F:glycosyltransferase activity"/>
    <property type="evidence" value="ECO:0007669"/>
    <property type="project" value="InterPro"/>
</dbReference>
<reference evidence="3 4" key="1">
    <citation type="submission" date="2018-05" db="EMBL/GenBank/DDBJ databases">
        <title>Complete genome sequence of Arcticibacterium luteifluviistationis SM1504T, a cytophagaceae bacterium isolated from Arctic surface seawater.</title>
        <authorList>
            <person name="Li Y."/>
            <person name="Qin Q.-L."/>
        </authorList>
    </citation>
    <scope>NUCLEOTIDE SEQUENCE [LARGE SCALE GENOMIC DNA]</scope>
    <source>
        <strain evidence="3 4">SM1504</strain>
    </source>
</reference>
<dbReference type="PANTHER" id="PTHR46401:SF2">
    <property type="entry name" value="GLYCOSYLTRANSFERASE WBBK-RELATED"/>
    <property type="match status" value="1"/>
</dbReference>
<accession>A0A2Z4GCS3</accession>
<organism evidence="3 4">
    <name type="scientific">Arcticibacterium luteifluviistationis</name>
    <dbReference type="NCBI Taxonomy" id="1784714"/>
    <lineage>
        <taxon>Bacteria</taxon>
        <taxon>Pseudomonadati</taxon>
        <taxon>Bacteroidota</taxon>
        <taxon>Cytophagia</taxon>
        <taxon>Cytophagales</taxon>
        <taxon>Leadbetterellaceae</taxon>
        <taxon>Arcticibacterium</taxon>
    </lineage>
</organism>
<evidence type="ECO:0000313" key="3">
    <source>
        <dbReference type="EMBL" id="AWV98944.1"/>
    </source>
</evidence>
<dbReference type="OrthoDB" id="919017at2"/>
<keyword evidence="4" id="KW-1185">Reference proteome</keyword>
<dbReference type="AlphaFoldDB" id="A0A2Z4GCS3"/>
<dbReference type="EMBL" id="CP029480">
    <property type="protein sequence ID" value="AWV98944.1"/>
    <property type="molecule type" value="Genomic_DNA"/>
</dbReference>
<protein>
    <recommendedName>
        <fullName evidence="2">Glycosyl transferase family 1 domain-containing protein</fullName>
    </recommendedName>
</protein>
<dbReference type="RefSeq" id="WP_111372137.1">
    <property type="nucleotide sequence ID" value="NZ_CP029480.1"/>
</dbReference>
<dbReference type="Proteomes" id="UP000249873">
    <property type="component" value="Chromosome"/>
</dbReference>
<name>A0A2Z4GCS3_9BACT</name>
<keyword evidence="1" id="KW-0808">Transferase</keyword>
<proteinExistence type="predicted"/>
<dbReference type="SUPFAM" id="SSF53756">
    <property type="entry name" value="UDP-Glycosyltransferase/glycogen phosphorylase"/>
    <property type="match status" value="1"/>
</dbReference>
<evidence type="ECO:0000259" key="2">
    <source>
        <dbReference type="Pfam" id="PF00534"/>
    </source>
</evidence>
<dbReference type="KEGG" id="als:DJ013_12495"/>
<feature type="domain" description="Glycosyl transferase family 1" evidence="2">
    <location>
        <begin position="201"/>
        <end position="362"/>
    </location>
</feature>
<gene>
    <name evidence="3" type="ORF">DJ013_12495</name>
</gene>
<evidence type="ECO:0000256" key="1">
    <source>
        <dbReference type="ARBA" id="ARBA00022679"/>
    </source>
</evidence>
<dbReference type="InterPro" id="IPR001296">
    <property type="entry name" value="Glyco_trans_1"/>
</dbReference>
<dbReference type="Gene3D" id="3.40.50.2000">
    <property type="entry name" value="Glycogen Phosphorylase B"/>
    <property type="match status" value="1"/>
</dbReference>
<sequence>MNYLIVDLNIQLDGHKIGFVQQTLNWLAKNQPEHKGTFHFLVNTELQIPESANIKVEVLKPHTTANFEAKTALKKYKKQWDFIKLKAGQFDAQRIVLMEFDIYQVAIGNDSKTGFDISGIWFRPYFRQVSLSKSIIPTIKFKIAKWRKQAMFRLALRNKNLHQIFILNDKVTVNAINEKHGERLFYLPDPVFNYDISETIDIRKKYGIDKSKAIFLIFGHIDDRKNVVNILKSLEALPKEMQSEIVLLMIGKVGREYKPVLEEALNKSRCNFQILQNDKFVSDDEMEALFAQSDLILRMNVNFFASSGIIGMAAKYNKPSLVSNYGIVADLTKEYELGLEVNPEDITAISKKFSDFINSENKWKIDGQQYYKDHGTEAFVTTLLDLK</sequence>
<dbReference type="Pfam" id="PF00534">
    <property type="entry name" value="Glycos_transf_1"/>
    <property type="match status" value="1"/>
</dbReference>
<dbReference type="PANTHER" id="PTHR46401">
    <property type="entry name" value="GLYCOSYLTRANSFERASE WBBK-RELATED"/>
    <property type="match status" value="1"/>
</dbReference>